<dbReference type="InterPro" id="IPR051460">
    <property type="entry name" value="HdrC_iron-sulfur_subunit"/>
</dbReference>
<evidence type="ECO:0000256" key="2">
    <source>
        <dbReference type="ARBA" id="ARBA00022723"/>
    </source>
</evidence>
<feature type="transmembrane region" description="Helical" evidence="6">
    <location>
        <begin position="176"/>
        <end position="199"/>
    </location>
</feature>
<dbReference type="InterPro" id="IPR009051">
    <property type="entry name" value="Helical_ferredxn"/>
</dbReference>
<feature type="transmembrane region" description="Helical" evidence="6">
    <location>
        <begin position="81"/>
        <end position="103"/>
    </location>
</feature>
<keyword evidence="6" id="KW-0472">Membrane</keyword>
<feature type="domain" description="4Fe-4S ferredoxin-type" evidence="7">
    <location>
        <begin position="298"/>
        <end position="329"/>
    </location>
</feature>
<dbReference type="PROSITE" id="PS51379">
    <property type="entry name" value="4FE4S_FER_2"/>
    <property type="match status" value="2"/>
</dbReference>
<dbReference type="PANTHER" id="PTHR43255">
    <property type="entry name" value="IRON-SULFUR-BINDING OXIDOREDUCTASE FADF-RELATED-RELATED"/>
    <property type="match status" value="1"/>
</dbReference>
<feature type="domain" description="4Fe-4S ferredoxin-type" evidence="7">
    <location>
        <begin position="372"/>
        <end position="404"/>
    </location>
</feature>
<dbReference type="SUPFAM" id="SSF46548">
    <property type="entry name" value="alpha-helical ferredoxin"/>
    <property type="match status" value="1"/>
</dbReference>
<dbReference type="InterPro" id="IPR017900">
    <property type="entry name" value="4Fe4S_Fe_S_CS"/>
</dbReference>
<dbReference type="InterPro" id="IPR004017">
    <property type="entry name" value="Cys_rich_dom"/>
</dbReference>
<keyword evidence="1" id="KW-0004">4Fe-4S</keyword>
<dbReference type="EMBL" id="JAYJLD010000025">
    <property type="protein sequence ID" value="MEB3102983.1"/>
    <property type="molecule type" value="Genomic_DNA"/>
</dbReference>
<accession>A0ABU5ZKE9</accession>
<feature type="transmembrane region" description="Helical" evidence="6">
    <location>
        <begin position="233"/>
        <end position="252"/>
    </location>
</feature>
<gene>
    <name evidence="8" type="ORF">VF724_15100</name>
</gene>
<organism evidence="8 9">
    <name type="scientific">Ferviditalea candida</name>
    <dbReference type="NCBI Taxonomy" id="3108399"/>
    <lineage>
        <taxon>Bacteria</taxon>
        <taxon>Bacillati</taxon>
        <taxon>Bacillota</taxon>
        <taxon>Bacilli</taxon>
        <taxon>Bacillales</taxon>
        <taxon>Paenibacillaceae</taxon>
        <taxon>Ferviditalea</taxon>
    </lineage>
</organism>
<evidence type="ECO:0000256" key="4">
    <source>
        <dbReference type="ARBA" id="ARBA00023004"/>
    </source>
</evidence>
<evidence type="ECO:0000256" key="3">
    <source>
        <dbReference type="ARBA" id="ARBA00023002"/>
    </source>
</evidence>
<dbReference type="InterPro" id="IPR036197">
    <property type="entry name" value="NarG-like_sf"/>
</dbReference>
<evidence type="ECO:0000256" key="6">
    <source>
        <dbReference type="SAM" id="Phobius"/>
    </source>
</evidence>
<protein>
    <submittedName>
        <fullName evidence="8">Heterodisulfide reductase-related iron-sulfur binding cluster</fullName>
    </submittedName>
</protein>
<evidence type="ECO:0000259" key="7">
    <source>
        <dbReference type="PROSITE" id="PS51379"/>
    </source>
</evidence>
<keyword evidence="2" id="KW-0479">Metal-binding</keyword>
<comment type="caution">
    <text evidence="8">The sequence shown here is derived from an EMBL/GenBank/DDBJ whole genome shotgun (WGS) entry which is preliminary data.</text>
</comment>
<evidence type="ECO:0000256" key="1">
    <source>
        <dbReference type="ARBA" id="ARBA00022485"/>
    </source>
</evidence>
<dbReference type="SUPFAM" id="SSF103501">
    <property type="entry name" value="Respiratory nitrate reductase 1 gamma chain"/>
    <property type="match status" value="1"/>
</dbReference>
<dbReference type="InterPro" id="IPR017896">
    <property type="entry name" value="4Fe4S_Fe-S-bd"/>
</dbReference>
<keyword evidence="6" id="KW-0812">Transmembrane</keyword>
<dbReference type="PROSITE" id="PS00198">
    <property type="entry name" value="4FE4S_FER_1"/>
    <property type="match status" value="2"/>
</dbReference>
<reference evidence="8" key="1">
    <citation type="submission" date="2023-12" db="EMBL/GenBank/DDBJ databases">
        <title>Fervidustalea candida gen. nov., sp. nov., a novel member of the family Paenibacillaceae isolated from a geothermal area.</title>
        <authorList>
            <person name="Li W.-J."/>
            <person name="Jiao J.-Y."/>
            <person name="Chen Y."/>
        </authorList>
    </citation>
    <scope>NUCLEOTIDE SEQUENCE</scope>
    <source>
        <strain evidence="8">SYSU GA230002</strain>
    </source>
</reference>
<evidence type="ECO:0000256" key="5">
    <source>
        <dbReference type="ARBA" id="ARBA00023014"/>
    </source>
</evidence>
<keyword evidence="4" id="KW-0408">Iron</keyword>
<dbReference type="Gene3D" id="1.10.1060.10">
    <property type="entry name" value="Alpha-helical ferredoxin"/>
    <property type="match status" value="1"/>
</dbReference>
<feature type="transmembrane region" description="Helical" evidence="6">
    <location>
        <begin position="20"/>
        <end position="39"/>
    </location>
</feature>
<dbReference type="RefSeq" id="WP_371755107.1">
    <property type="nucleotide sequence ID" value="NZ_JAYJLD010000025.1"/>
</dbReference>
<sequence length="713" mass="80143">MGPVAKRPVFEGFEDTWLVTLFYVLAFIAIVVFLYGVVLRIRRYMAGRHQPVYKDWPKRLAQAFWEVLSSRKIGRRDPYTGIAHGFVFWSFGFLFLGTTIIAIDQDILGLISPSLRFWKGNFFLGFSIVMDISAVLFIVGLGMLGLRRAFFNVFRLSYARVDGKAEDRSRYRREDWWFLGQLLLIGLTGLFIEVFRLMMDHPWFEIYSPVGLLLARGFEGLGMSAQQAAEWHLGLWWFHAFLALTFIAYIPYAKSVHMAASWVNLAVRDRKAGIALPAPATETSLGLPLTPSAIDLNWKEMLSVDACTKCGRCHDVCPARNSGAPLSPRDLILDLREALGGRHGMRQAAVSAADGNGAPSEVPCLREMAAGGTSLISPDVLWSCTTCRACVETCPVGIEHVPLIVQMRRTLIDEGAMDDNLSSTLMNFARKGNSFGQSERNRPKWVKDARVPVKDARKEEVEYLWFVGDYASYDPRAQRVAQTLARILTHAGVSFGILYEAERNAGNDVRRTGEEGLYETLVEKNIQAIQSAKFKKILTTDPHSYNTIKNEYPAYGLEVQIEHYTELLNRLAKEKRLVVTEPQRVTATYHDPCYLGRYNGVFDPPRNLIEHVGATLVEMPRNRDNSFCCGAGGGRIWMGDTLYPNKPAESRIHEAKQLHGVTHFVVACPKDLVMYSDAVKTAGYEGQMEVSDLIFLVEKAMGLENYAAEEIMV</sequence>
<evidence type="ECO:0000313" key="8">
    <source>
        <dbReference type="EMBL" id="MEB3102983.1"/>
    </source>
</evidence>
<evidence type="ECO:0000313" key="9">
    <source>
        <dbReference type="Proteomes" id="UP001310386"/>
    </source>
</evidence>
<proteinExistence type="predicted"/>
<dbReference type="Pfam" id="PF02754">
    <property type="entry name" value="CCG"/>
    <property type="match status" value="2"/>
</dbReference>
<dbReference type="Pfam" id="PF13187">
    <property type="entry name" value="Fer4_9"/>
    <property type="match status" value="1"/>
</dbReference>
<dbReference type="Gene3D" id="1.20.950.20">
    <property type="entry name" value="Transmembrane di-heme cytochromes, Chain C"/>
    <property type="match status" value="1"/>
</dbReference>
<dbReference type="Proteomes" id="UP001310386">
    <property type="component" value="Unassembled WGS sequence"/>
</dbReference>
<keyword evidence="3" id="KW-0560">Oxidoreductase</keyword>
<name>A0ABU5ZKE9_9BACL</name>
<feature type="transmembrane region" description="Helical" evidence="6">
    <location>
        <begin position="123"/>
        <end position="146"/>
    </location>
</feature>
<keyword evidence="9" id="KW-1185">Reference proteome</keyword>
<keyword evidence="6" id="KW-1133">Transmembrane helix</keyword>
<dbReference type="PANTHER" id="PTHR43255:SF1">
    <property type="entry name" value="IRON-SULFUR-BINDING OXIDOREDUCTASE FADF-RELATED"/>
    <property type="match status" value="1"/>
</dbReference>
<keyword evidence="5" id="KW-0411">Iron-sulfur</keyword>